<dbReference type="PROSITE" id="PS50294">
    <property type="entry name" value="WD_REPEATS_REGION"/>
    <property type="match status" value="1"/>
</dbReference>
<evidence type="ECO:0000256" key="2">
    <source>
        <dbReference type="ARBA" id="ARBA00022737"/>
    </source>
</evidence>
<dbReference type="EMBL" id="BQNB010019965">
    <property type="protein sequence ID" value="GJT90888.1"/>
    <property type="molecule type" value="Genomic_DNA"/>
</dbReference>
<dbReference type="Proteomes" id="UP001151760">
    <property type="component" value="Unassembled WGS sequence"/>
</dbReference>
<comment type="caution">
    <text evidence="5">The sequence shown here is derived from an EMBL/GenBank/DDBJ whole genome shotgun (WGS) entry which is preliminary data.</text>
</comment>
<name>A0ABQ5HSP4_9ASTR</name>
<evidence type="ECO:0000256" key="1">
    <source>
        <dbReference type="ARBA" id="ARBA00022574"/>
    </source>
</evidence>
<sequence>MNPAAAAEPTPPARDPRDETESEPIIWDIWDEEEEYPFVNEYPSFKEELIMFVEDDSCPVYDIENEEEDDDKDKVVYVDHINQNDLNGSLDNDNYSLGYKLDTKAWEVDTLRGHVNNVSCVMFHTKQDIIVSNSEDKSIRVWDTTKRSSIHTFRREHDQFWILACHPEMNLFAAGHDSGMIVFKLKRERPV</sequence>
<reference evidence="5" key="2">
    <citation type="submission" date="2022-01" db="EMBL/GenBank/DDBJ databases">
        <authorList>
            <person name="Yamashiro T."/>
            <person name="Shiraishi A."/>
            <person name="Satake H."/>
            <person name="Nakayama K."/>
        </authorList>
    </citation>
    <scope>NUCLEOTIDE SEQUENCE</scope>
</reference>
<dbReference type="InterPro" id="IPR050844">
    <property type="entry name" value="Coatomer_complex_subunit"/>
</dbReference>
<accession>A0ABQ5HSP4</accession>
<dbReference type="InterPro" id="IPR001680">
    <property type="entry name" value="WD40_rpt"/>
</dbReference>
<gene>
    <name evidence="5" type="ORF">Tco_1079733</name>
</gene>
<dbReference type="Gene3D" id="2.130.10.10">
    <property type="entry name" value="YVTN repeat-like/Quinoprotein amine dehydrogenase"/>
    <property type="match status" value="1"/>
</dbReference>
<dbReference type="InterPro" id="IPR036322">
    <property type="entry name" value="WD40_repeat_dom_sf"/>
</dbReference>
<dbReference type="Pfam" id="PF00400">
    <property type="entry name" value="WD40"/>
    <property type="match status" value="1"/>
</dbReference>
<organism evidence="5 6">
    <name type="scientific">Tanacetum coccineum</name>
    <dbReference type="NCBI Taxonomy" id="301880"/>
    <lineage>
        <taxon>Eukaryota</taxon>
        <taxon>Viridiplantae</taxon>
        <taxon>Streptophyta</taxon>
        <taxon>Embryophyta</taxon>
        <taxon>Tracheophyta</taxon>
        <taxon>Spermatophyta</taxon>
        <taxon>Magnoliopsida</taxon>
        <taxon>eudicotyledons</taxon>
        <taxon>Gunneridae</taxon>
        <taxon>Pentapetalae</taxon>
        <taxon>asterids</taxon>
        <taxon>campanulids</taxon>
        <taxon>Asterales</taxon>
        <taxon>Asteraceae</taxon>
        <taxon>Asteroideae</taxon>
        <taxon>Anthemideae</taxon>
        <taxon>Anthemidinae</taxon>
        <taxon>Tanacetum</taxon>
    </lineage>
</organism>
<dbReference type="InterPro" id="IPR015943">
    <property type="entry name" value="WD40/YVTN_repeat-like_dom_sf"/>
</dbReference>
<feature type="repeat" description="WD" evidence="3">
    <location>
        <begin position="111"/>
        <end position="152"/>
    </location>
</feature>
<evidence type="ECO:0000256" key="4">
    <source>
        <dbReference type="SAM" id="MobiDB-lite"/>
    </source>
</evidence>
<dbReference type="SMART" id="SM00320">
    <property type="entry name" value="WD40"/>
    <property type="match status" value="2"/>
</dbReference>
<reference evidence="5" key="1">
    <citation type="journal article" date="2022" name="Int. J. Mol. Sci.">
        <title>Draft Genome of Tanacetum Coccineum: Genomic Comparison of Closely Related Tanacetum-Family Plants.</title>
        <authorList>
            <person name="Yamashiro T."/>
            <person name="Shiraishi A."/>
            <person name="Nakayama K."/>
            <person name="Satake H."/>
        </authorList>
    </citation>
    <scope>NUCLEOTIDE SEQUENCE</scope>
</reference>
<dbReference type="SUPFAM" id="SSF50978">
    <property type="entry name" value="WD40 repeat-like"/>
    <property type="match status" value="1"/>
</dbReference>
<dbReference type="PANTHER" id="PTHR19876:SF1">
    <property type="entry name" value="COATOMER SUBUNIT ALPHA"/>
    <property type="match status" value="1"/>
</dbReference>
<keyword evidence="2" id="KW-0677">Repeat</keyword>
<dbReference type="PANTHER" id="PTHR19876">
    <property type="entry name" value="COATOMER"/>
    <property type="match status" value="1"/>
</dbReference>
<evidence type="ECO:0000313" key="6">
    <source>
        <dbReference type="Proteomes" id="UP001151760"/>
    </source>
</evidence>
<feature type="region of interest" description="Disordered" evidence="4">
    <location>
        <begin position="1"/>
        <end position="22"/>
    </location>
</feature>
<dbReference type="PROSITE" id="PS50082">
    <property type="entry name" value="WD_REPEATS_2"/>
    <property type="match status" value="1"/>
</dbReference>
<evidence type="ECO:0000256" key="3">
    <source>
        <dbReference type="PROSITE-ProRule" id="PRU00221"/>
    </source>
</evidence>
<evidence type="ECO:0000313" key="5">
    <source>
        <dbReference type="EMBL" id="GJT90888.1"/>
    </source>
</evidence>
<keyword evidence="1 3" id="KW-0853">WD repeat</keyword>
<keyword evidence="6" id="KW-1185">Reference proteome</keyword>
<proteinExistence type="predicted"/>
<protein>
    <submittedName>
        <fullName evidence="5">Coatomer subunit alpha-1</fullName>
    </submittedName>
</protein>